<dbReference type="AlphaFoldDB" id="A0A852Z8X2"/>
<accession>A0A852Z8X2</accession>
<feature type="region of interest" description="Disordered" evidence="1">
    <location>
        <begin position="1"/>
        <end position="41"/>
    </location>
</feature>
<dbReference type="Proteomes" id="UP000579605">
    <property type="component" value="Unassembled WGS sequence"/>
</dbReference>
<gene>
    <name evidence="2" type="ORF">F4554_001303</name>
</gene>
<keyword evidence="3" id="KW-1185">Reference proteome</keyword>
<evidence type="ECO:0000256" key="1">
    <source>
        <dbReference type="SAM" id="MobiDB-lite"/>
    </source>
</evidence>
<sequence>MVDDSTMEPKRAATARGAKTGGRRALTRRPPADQPSNQAIV</sequence>
<comment type="caution">
    <text evidence="2">The sequence shown here is derived from an EMBL/GenBank/DDBJ whole genome shotgun (WGS) entry which is preliminary data.</text>
</comment>
<reference evidence="2 3" key="1">
    <citation type="submission" date="2020-07" db="EMBL/GenBank/DDBJ databases">
        <title>Sequencing the genomes of 1000 actinobacteria strains.</title>
        <authorList>
            <person name="Klenk H.-P."/>
        </authorList>
    </citation>
    <scope>NUCLEOTIDE SEQUENCE [LARGE SCALE GENOMIC DNA]</scope>
    <source>
        <strain evidence="2 3">DSM 18448</strain>
    </source>
</reference>
<name>A0A852Z8X2_9ACTN</name>
<organism evidence="2 3">
    <name type="scientific">Actinopolymorpha rutila</name>
    <dbReference type="NCBI Taxonomy" id="446787"/>
    <lineage>
        <taxon>Bacteria</taxon>
        <taxon>Bacillati</taxon>
        <taxon>Actinomycetota</taxon>
        <taxon>Actinomycetes</taxon>
        <taxon>Propionibacteriales</taxon>
        <taxon>Actinopolymorphaceae</taxon>
        <taxon>Actinopolymorpha</taxon>
    </lineage>
</organism>
<evidence type="ECO:0000313" key="2">
    <source>
        <dbReference type="EMBL" id="NYH88665.1"/>
    </source>
</evidence>
<evidence type="ECO:0000313" key="3">
    <source>
        <dbReference type="Proteomes" id="UP000579605"/>
    </source>
</evidence>
<protein>
    <submittedName>
        <fullName evidence="2">Uncharacterized protein</fullName>
    </submittedName>
</protein>
<proteinExistence type="predicted"/>
<dbReference type="EMBL" id="JACBZH010000001">
    <property type="protein sequence ID" value="NYH88665.1"/>
    <property type="molecule type" value="Genomic_DNA"/>
</dbReference>